<evidence type="ECO:0000313" key="2">
    <source>
        <dbReference type="Proteomes" id="UP001578633"/>
    </source>
</evidence>
<proteinExistence type="predicted"/>
<dbReference type="GeneID" id="96083322"/>
<organism evidence="1 2">
    <name type="scientific">Alternaria dauci</name>
    <dbReference type="NCBI Taxonomy" id="48095"/>
    <lineage>
        <taxon>Eukaryota</taxon>
        <taxon>Fungi</taxon>
        <taxon>Dikarya</taxon>
        <taxon>Ascomycota</taxon>
        <taxon>Pezizomycotina</taxon>
        <taxon>Dothideomycetes</taxon>
        <taxon>Pleosporomycetidae</taxon>
        <taxon>Pleosporales</taxon>
        <taxon>Pleosporineae</taxon>
        <taxon>Pleosporaceae</taxon>
        <taxon>Alternaria</taxon>
        <taxon>Alternaria sect. Porri</taxon>
    </lineage>
</organism>
<sequence length="209" mass="23116">MANKHVTDEKTGKSKEKMKNMQPIYPFPLDWALIRLDKHNLINFLPKVELPRGYVTNLVPEKRCHRWTTFNSNSECVNVAKFGRTSGWTLGTINACSIAINPKSDPQVAGVCGFSEETARACFGVATRYKKEPFMEPGDSRSILVHDGSGTQLGLLFGQTSAGEGMALPLDLVFQDIKKITGKAVIDPPYVAPEVVGLAKYQLVEDNTW</sequence>
<evidence type="ECO:0000313" key="1">
    <source>
        <dbReference type="EMBL" id="KAL1798963.1"/>
    </source>
</evidence>
<comment type="caution">
    <text evidence="1">The sequence shown here is derived from an EMBL/GenBank/DDBJ whole genome shotgun (WGS) entry which is preliminary data.</text>
</comment>
<gene>
    <name evidence="1" type="ORF">ACET3X_003000</name>
</gene>
<dbReference type="RefSeq" id="XP_069309547.1">
    <property type="nucleotide sequence ID" value="XM_069449804.1"/>
</dbReference>
<name>A0ABR3UR56_9PLEO</name>
<dbReference type="EMBL" id="JBHGVX010000002">
    <property type="protein sequence ID" value="KAL1798963.1"/>
    <property type="molecule type" value="Genomic_DNA"/>
</dbReference>
<dbReference type="Proteomes" id="UP001578633">
    <property type="component" value="Chromosome 2"/>
</dbReference>
<keyword evidence="2" id="KW-1185">Reference proteome</keyword>
<accession>A0ABR3UR56</accession>
<reference evidence="1 2" key="1">
    <citation type="submission" date="2024-09" db="EMBL/GenBank/DDBJ databases">
        <title>T2T genomes of carrot and Alternaria dauci and their utility for understanding host-pathogen interaction during carrot leaf blight disease.</title>
        <authorList>
            <person name="Liu W."/>
            <person name="Xu S."/>
            <person name="Ou C."/>
            <person name="Liu X."/>
            <person name="Zhuang F."/>
            <person name="Deng X.W."/>
        </authorList>
    </citation>
    <scope>NUCLEOTIDE SEQUENCE [LARGE SCALE GENOMIC DNA]</scope>
    <source>
        <strain evidence="1 2">A2016</strain>
    </source>
</reference>
<protein>
    <submittedName>
        <fullName evidence="1">Uncharacterized protein</fullName>
    </submittedName>
</protein>